<organism evidence="2 3">
    <name type="scientific">Peloplasma aerotolerans</name>
    <dbReference type="NCBI Taxonomy" id="3044389"/>
    <lineage>
        <taxon>Bacteria</taxon>
        <taxon>Bacillati</taxon>
        <taxon>Mycoplasmatota</taxon>
        <taxon>Mollicutes</taxon>
        <taxon>Acholeplasmatales</taxon>
        <taxon>Acholeplasmataceae</taxon>
        <taxon>Peloplasma</taxon>
    </lineage>
</organism>
<gene>
    <name evidence="2" type="ORF">QJ521_06515</name>
</gene>
<sequence>MAKLFKIVAFIFILFTFIFSTFNPPNVYAAEEPFDAVYFGSVLCSACQSLENDDKVFETLENQGVIVRKYILEDDKDNTVLFRNYQYTYNVPLRQGMVPILFVGDTYFVGRSAINKAVDDGLVLEISQTIDMLPPIDAPASGFSLAYFVLLGFVDGVNPCAIAMLILFISLLGFTKKKSVLIAVSLTFISAIFISYFLFGTILYQYLSKVQFLSVLVIYLPWVIIGITLILFLLNFYDFIVTMLQKYNKVKNQLPKGIQKFNRKLMESFTKKMEENSKMIYVITFFIGIIISFTEFLCTGQAYFTAILHLIHFTDYVGRGILLLLLYNFIFVLPLLIITFIAVKTQSIMSISVFMREKLHWIKLFSALVFLGIALYYLFYVL</sequence>
<dbReference type="RefSeq" id="WP_282839639.1">
    <property type="nucleotide sequence ID" value="NZ_JASCXW010000020.1"/>
</dbReference>
<dbReference type="AlphaFoldDB" id="A0AAW6U960"/>
<feature type="transmembrane region" description="Helical" evidence="1">
    <location>
        <begin position="280"/>
        <end position="304"/>
    </location>
</feature>
<keyword evidence="1" id="KW-1133">Transmembrane helix</keyword>
<feature type="transmembrane region" description="Helical" evidence="1">
    <location>
        <begin position="180"/>
        <end position="206"/>
    </location>
</feature>
<accession>A0AAW6U960</accession>
<feature type="transmembrane region" description="Helical" evidence="1">
    <location>
        <begin position="145"/>
        <end position="168"/>
    </location>
</feature>
<evidence type="ECO:0008006" key="4">
    <source>
        <dbReference type="Google" id="ProtNLM"/>
    </source>
</evidence>
<keyword evidence="1" id="KW-0472">Membrane</keyword>
<evidence type="ECO:0000256" key="1">
    <source>
        <dbReference type="SAM" id="Phobius"/>
    </source>
</evidence>
<feature type="transmembrane region" description="Helical" evidence="1">
    <location>
        <begin position="212"/>
        <end position="237"/>
    </location>
</feature>
<dbReference type="EMBL" id="JASCXW010000020">
    <property type="protein sequence ID" value="MDI6453209.1"/>
    <property type="molecule type" value="Genomic_DNA"/>
</dbReference>
<protein>
    <recommendedName>
        <fullName evidence="4">Cytochrome C biogenesis protein transmembrane domain-containing protein</fullName>
    </recommendedName>
</protein>
<dbReference type="Proteomes" id="UP001431532">
    <property type="component" value="Unassembled WGS sequence"/>
</dbReference>
<feature type="transmembrane region" description="Helical" evidence="1">
    <location>
        <begin position="364"/>
        <end position="381"/>
    </location>
</feature>
<evidence type="ECO:0000313" key="3">
    <source>
        <dbReference type="Proteomes" id="UP001431532"/>
    </source>
</evidence>
<reference evidence="2" key="1">
    <citation type="submission" date="2023-05" db="EMBL/GenBank/DDBJ databases">
        <title>Mariniplasma microaerophilum sp. nov., a novel anaerobic mollicute isolated from terrestrial mud volcano, Taman Peninsula, Russia.</title>
        <authorList>
            <person name="Khomyakova M.A."/>
            <person name="Merkel A.Y."/>
            <person name="Slobodkin A.I."/>
        </authorList>
    </citation>
    <scope>NUCLEOTIDE SEQUENCE</scope>
    <source>
        <strain evidence="2">M4Ah</strain>
    </source>
</reference>
<name>A0AAW6U960_9MOLU</name>
<feature type="transmembrane region" description="Helical" evidence="1">
    <location>
        <begin position="316"/>
        <end position="343"/>
    </location>
</feature>
<comment type="caution">
    <text evidence="2">The sequence shown here is derived from an EMBL/GenBank/DDBJ whole genome shotgun (WGS) entry which is preliminary data.</text>
</comment>
<proteinExistence type="predicted"/>
<evidence type="ECO:0000313" key="2">
    <source>
        <dbReference type="EMBL" id="MDI6453209.1"/>
    </source>
</evidence>
<keyword evidence="3" id="KW-1185">Reference proteome</keyword>
<keyword evidence="1" id="KW-0812">Transmembrane</keyword>